<dbReference type="Proteomes" id="UP000694423">
    <property type="component" value="Unplaced"/>
</dbReference>
<sequence>MYLLLVGVLECQVAAEDLQEDAAELLRRDVVQQGVHHRAQVEEGVSDGKKSDVRSEVGDRPVLLRLNSSHDPSDLVWHPAYCQGCNNQSWHTKRRASRPGKERRAIRSPEQRLASSPINRQLR</sequence>
<evidence type="ECO:0000256" key="1">
    <source>
        <dbReference type="SAM" id="MobiDB-lite"/>
    </source>
</evidence>
<keyword evidence="2" id="KW-0732">Signal</keyword>
<feature type="chain" id="PRO_5045433056" description="Secreted protein" evidence="2">
    <location>
        <begin position="16"/>
        <end position="123"/>
    </location>
</feature>
<feature type="compositionally biased region" description="Basic and acidic residues" evidence="1">
    <location>
        <begin position="99"/>
        <end position="110"/>
    </location>
</feature>
<feature type="region of interest" description="Disordered" evidence="1">
    <location>
        <begin position="85"/>
        <end position="123"/>
    </location>
</feature>
<keyword evidence="4" id="KW-1185">Reference proteome</keyword>
<reference evidence="3" key="1">
    <citation type="submission" date="2025-08" db="UniProtKB">
        <authorList>
            <consortium name="Ensembl"/>
        </authorList>
    </citation>
    <scope>IDENTIFICATION</scope>
</reference>
<evidence type="ECO:0008006" key="5">
    <source>
        <dbReference type="Google" id="ProtNLM"/>
    </source>
</evidence>
<evidence type="ECO:0000313" key="3">
    <source>
        <dbReference type="Ensembl" id="ENSDNVP00000015254.1"/>
    </source>
</evidence>
<dbReference type="AlphaFoldDB" id="A0A8C4P8U4"/>
<organism evidence="3 4">
    <name type="scientific">Dromaius novaehollandiae</name>
    <name type="common">Emu</name>
    <dbReference type="NCBI Taxonomy" id="8790"/>
    <lineage>
        <taxon>Eukaryota</taxon>
        <taxon>Metazoa</taxon>
        <taxon>Chordata</taxon>
        <taxon>Craniata</taxon>
        <taxon>Vertebrata</taxon>
        <taxon>Euteleostomi</taxon>
        <taxon>Archelosauria</taxon>
        <taxon>Archosauria</taxon>
        <taxon>Dinosauria</taxon>
        <taxon>Saurischia</taxon>
        <taxon>Theropoda</taxon>
        <taxon>Coelurosauria</taxon>
        <taxon>Aves</taxon>
        <taxon>Palaeognathae</taxon>
        <taxon>Casuariiformes</taxon>
        <taxon>Dromaiidae</taxon>
        <taxon>Dromaius</taxon>
    </lineage>
</organism>
<evidence type="ECO:0000256" key="2">
    <source>
        <dbReference type="SAM" id="SignalP"/>
    </source>
</evidence>
<dbReference type="Ensembl" id="ENSDNVT00000018328.1">
    <property type="protein sequence ID" value="ENSDNVP00000015254.1"/>
    <property type="gene ID" value="ENSDNVG00000010736.1"/>
</dbReference>
<evidence type="ECO:0000313" key="4">
    <source>
        <dbReference type="Proteomes" id="UP000694423"/>
    </source>
</evidence>
<reference evidence="3" key="2">
    <citation type="submission" date="2025-09" db="UniProtKB">
        <authorList>
            <consortium name="Ensembl"/>
        </authorList>
    </citation>
    <scope>IDENTIFICATION</scope>
</reference>
<accession>A0A8C4P8U4</accession>
<protein>
    <recommendedName>
        <fullName evidence="5">Secreted protein</fullName>
    </recommendedName>
</protein>
<feature type="compositionally biased region" description="Polar residues" evidence="1">
    <location>
        <begin position="113"/>
        <end position="123"/>
    </location>
</feature>
<name>A0A8C4P8U4_DRONO</name>
<proteinExistence type="predicted"/>
<feature type="signal peptide" evidence="2">
    <location>
        <begin position="1"/>
        <end position="15"/>
    </location>
</feature>